<feature type="transmembrane region" description="Helical" evidence="1">
    <location>
        <begin position="54"/>
        <end position="74"/>
    </location>
</feature>
<name>A5B000_VITVI</name>
<protein>
    <submittedName>
        <fullName evidence="2">Uncharacterized protein</fullName>
    </submittedName>
</protein>
<dbReference type="AlphaFoldDB" id="A5B000"/>
<accession>A5B000</accession>
<evidence type="ECO:0000313" key="2">
    <source>
        <dbReference type="EMBL" id="CAN82738.1"/>
    </source>
</evidence>
<keyword evidence="1" id="KW-1133">Transmembrane helix</keyword>
<keyword evidence="1" id="KW-0812">Transmembrane</keyword>
<keyword evidence="1" id="KW-0472">Membrane</keyword>
<reference evidence="2" key="1">
    <citation type="journal article" date="2007" name="PLoS ONE">
        <title>The first genome sequence of an elite grapevine cultivar (Pinot noir Vitis vinifera L.): coping with a highly heterozygous genome.</title>
        <authorList>
            <person name="Velasco R."/>
            <person name="Zharkikh A."/>
            <person name="Troggio M."/>
            <person name="Cartwright D.A."/>
            <person name="Cestaro A."/>
            <person name="Pruss D."/>
            <person name="Pindo M."/>
            <person name="FitzGerald L.M."/>
            <person name="Vezzulli S."/>
            <person name="Reid J."/>
            <person name="Malacarne G."/>
            <person name="Iliev D."/>
            <person name="Coppola G."/>
            <person name="Wardell B."/>
            <person name="Micheletti D."/>
            <person name="Macalma T."/>
            <person name="Facci M."/>
            <person name="Mitchell J.T."/>
            <person name="Perazzolli M."/>
            <person name="Eldredge G."/>
            <person name="Gatto P."/>
            <person name="Oyzerski R."/>
            <person name="Moretto M."/>
            <person name="Gutin N."/>
            <person name="Stefanini M."/>
            <person name="Chen Y."/>
            <person name="Segala C."/>
            <person name="Davenport C."/>
            <person name="Dematte L."/>
            <person name="Mraz A."/>
            <person name="Battilana J."/>
            <person name="Stormo K."/>
            <person name="Costa F."/>
            <person name="Tao Q."/>
            <person name="Si-Ammour A."/>
            <person name="Harkins T."/>
            <person name="Lackey A."/>
            <person name="Perbost C."/>
            <person name="Taillon B."/>
            <person name="Stella A."/>
            <person name="Solovyev V."/>
            <person name="Fawcett J.A."/>
            <person name="Sterck L."/>
            <person name="Vandepoele K."/>
            <person name="Grando S.M."/>
            <person name="Toppo S."/>
            <person name="Moser C."/>
            <person name="Lanchbury J."/>
            <person name="Bogden R."/>
            <person name="Skolnick M."/>
            <person name="Sgaramella V."/>
            <person name="Bhatnagar S.K."/>
            <person name="Fontana P."/>
            <person name="Gutin A."/>
            <person name="Van de Peer Y."/>
            <person name="Salamini F."/>
            <person name="Viola R."/>
        </authorList>
    </citation>
    <scope>NUCLEOTIDE SEQUENCE</scope>
</reference>
<sequence length="390" mass="44212">MRSRVCFDAVHSDRLRLLIEYGMLTVYLPQARDQRQMIQRVGTIEGTFTRCFDMFILGHAPILACWLWFLYMYAGIPFHLAMLWTSEFECLICGLFESFVGNPESHIGAYPFVIEASRALVFASLPFLVRWFLGIAPEFDPLLRYSPRPFFGAHSDPFSVLALTLLWYLPGTFSGTRLNPSPVLARSFFGTCPNPSSVLSRTLFRYSPGPFSGIRLDPFPVFAWTLLRYSPRPFFGTCPNPSPVLTRTLFGYSPEPYSDSCPEPSLVLARTLLRYSPGAFSVLARTLLRYSPEFHHFSVLARTLLRYWPKPFSDTHPDPFSALAQSFYGTCPNPSPALARTLLWHSPGPFSGTRPNSTFFPVLARIGSLIFLDIVIESPCIFLRHRTCIP</sequence>
<gene>
    <name evidence="2" type="ORF">VITISV_026352</name>
</gene>
<dbReference type="EMBL" id="AM441923">
    <property type="protein sequence ID" value="CAN82738.1"/>
    <property type="molecule type" value="Genomic_DNA"/>
</dbReference>
<proteinExistence type="predicted"/>
<organism evidence="2">
    <name type="scientific">Vitis vinifera</name>
    <name type="common">Grape</name>
    <dbReference type="NCBI Taxonomy" id="29760"/>
    <lineage>
        <taxon>Eukaryota</taxon>
        <taxon>Viridiplantae</taxon>
        <taxon>Streptophyta</taxon>
        <taxon>Embryophyta</taxon>
        <taxon>Tracheophyta</taxon>
        <taxon>Spermatophyta</taxon>
        <taxon>Magnoliopsida</taxon>
        <taxon>eudicotyledons</taxon>
        <taxon>Gunneridae</taxon>
        <taxon>Pentapetalae</taxon>
        <taxon>rosids</taxon>
        <taxon>Vitales</taxon>
        <taxon>Vitaceae</taxon>
        <taxon>Viteae</taxon>
        <taxon>Vitis</taxon>
    </lineage>
</organism>
<evidence type="ECO:0000256" key="1">
    <source>
        <dbReference type="SAM" id="Phobius"/>
    </source>
</evidence>